<organism evidence="4 5">
    <name type="scientific">Xylocopa violacea</name>
    <name type="common">Violet carpenter bee</name>
    <name type="synonym">Apis violacea</name>
    <dbReference type="NCBI Taxonomy" id="135666"/>
    <lineage>
        <taxon>Eukaryota</taxon>
        <taxon>Metazoa</taxon>
        <taxon>Ecdysozoa</taxon>
        <taxon>Arthropoda</taxon>
        <taxon>Hexapoda</taxon>
        <taxon>Insecta</taxon>
        <taxon>Pterygota</taxon>
        <taxon>Neoptera</taxon>
        <taxon>Endopterygota</taxon>
        <taxon>Hymenoptera</taxon>
        <taxon>Apocrita</taxon>
        <taxon>Aculeata</taxon>
        <taxon>Apoidea</taxon>
        <taxon>Anthophila</taxon>
        <taxon>Apidae</taxon>
        <taxon>Xylocopa</taxon>
        <taxon>Xylocopa</taxon>
    </lineage>
</organism>
<dbReference type="EMBL" id="CAXAJV020001299">
    <property type="protein sequence ID" value="CAL7948906.1"/>
    <property type="molecule type" value="Genomic_DNA"/>
</dbReference>
<comment type="similarity">
    <text evidence="2">Belongs to the COMM domain-containing protein 3 family.</text>
</comment>
<dbReference type="PROSITE" id="PS51269">
    <property type="entry name" value="COMM"/>
    <property type="match status" value="1"/>
</dbReference>
<dbReference type="Pfam" id="PF21672">
    <property type="entry name" value="COMM_HN"/>
    <property type="match status" value="1"/>
</dbReference>
<protein>
    <recommendedName>
        <fullName evidence="1">COMM domain-containing protein 3</fullName>
    </recommendedName>
</protein>
<accession>A0ABP1P8I8</accession>
<dbReference type="PANTHER" id="PTHR31159:SF1">
    <property type="entry name" value="COMM DOMAIN-CONTAINING PROTEIN 3"/>
    <property type="match status" value="1"/>
</dbReference>
<dbReference type="PANTHER" id="PTHR31159">
    <property type="entry name" value="COMM DOMAIN-CONTAINING PROTEIN 3"/>
    <property type="match status" value="1"/>
</dbReference>
<dbReference type="InterPro" id="IPR037355">
    <property type="entry name" value="COMMD3"/>
</dbReference>
<evidence type="ECO:0000256" key="2">
    <source>
        <dbReference type="ARBA" id="ARBA00093469"/>
    </source>
</evidence>
<dbReference type="Proteomes" id="UP001642520">
    <property type="component" value="Unassembled WGS sequence"/>
</dbReference>
<feature type="domain" description="COMM" evidence="3">
    <location>
        <begin position="122"/>
        <end position="214"/>
    </location>
</feature>
<evidence type="ECO:0000313" key="4">
    <source>
        <dbReference type="EMBL" id="CAL7948906.1"/>
    </source>
</evidence>
<dbReference type="InterPro" id="IPR017920">
    <property type="entry name" value="COMM"/>
</dbReference>
<gene>
    <name evidence="4" type="ORF">XYLVIOL_LOCUS9138</name>
</gene>
<name>A0ABP1P8I8_XYLVO</name>
<comment type="caution">
    <text evidence="4">The sequence shown here is derived from an EMBL/GenBank/DDBJ whole genome shotgun (WGS) entry which is preliminary data.</text>
</comment>
<dbReference type="Pfam" id="PF07258">
    <property type="entry name" value="COMM_domain"/>
    <property type="match status" value="1"/>
</dbReference>
<evidence type="ECO:0000259" key="3">
    <source>
        <dbReference type="PROSITE" id="PS51269"/>
    </source>
</evidence>
<proteinExistence type="inferred from homology"/>
<evidence type="ECO:0000313" key="5">
    <source>
        <dbReference type="Proteomes" id="UP001642520"/>
    </source>
</evidence>
<keyword evidence="5" id="KW-1185">Reference proteome</keyword>
<evidence type="ECO:0000256" key="1">
    <source>
        <dbReference type="ARBA" id="ARBA00016548"/>
    </source>
</evidence>
<reference evidence="4 5" key="1">
    <citation type="submission" date="2024-08" db="EMBL/GenBank/DDBJ databases">
        <authorList>
            <person name="Will J Nash"/>
            <person name="Angela Man"/>
            <person name="Seanna McTaggart"/>
            <person name="Kendall Baker"/>
            <person name="Tom Barker"/>
            <person name="Leah Catchpole"/>
            <person name="Alex Durrant"/>
            <person name="Karim Gharbi"/>
            <person name="Naomi Irish"/>
            <person name="Gemy Kaithakottil"/>
            <person name="Debby Ku"/>
            <person name="Aaliyah Providence"/>
            <person name="Felix Shaw"/>
            <person name="David Swarbreck"/>
            <person name="Chris Watkins"/>
            <person name="Ann M. McCartney"/>
            <person name="Giulio Formenti"/>
            <person name="Alice Mouton"/>
            <person name="Noel Vella"/>
            <person name="Bjorn M von Reumont"/>
            <person name="Adriana Vella"/>
            <person name="Wilfried Haerty"/>
        </authorList>
    </citation>
    <scope>NUCLEOTIDE SEQUENCE [LARGE SCALE GENOMIC DNA]</scope>
</reference>
<sequence>MELSRDTIDGLFNILNKNIFTDDNFLQILEMAVSYIYENPAEIKCVIKTSDSKPILTKKILADVVCLLVEATRQNIDEENLKNFLNVIHVDETRSKKLCEVYCRNKAAIQSQLELIGNNPPHIVDIDWHLDYCIKVIDQLSIILYGNALFILVHESDVFQLDTCNSLGIPLYHVRFSTKEYETTSHVTFSCTIQQLQELVFKLKDAIRYSERLTNV</sequence>